<dbReference type="InterPro" id="IPR004000">
    <property type="entry name" value="Actin"/>
</dbReference>
<keyword evidence="4" id="KW-1185">Reference proteome</keyword>
<proteinExistence type="inferred from homology"/>
<dbReference type="SMART" id="SM00268">
    <property type="entry name" value="ACTIN"/>
    <property type="match status" value="1"/>
</dbReference>
<gene>
    <name evidence="3" type="ORF">D9756_004283</name>
</gene>
<organism evidence="3 4">
    <name type="scientific">Leucocoprinus leucothites</name>
    <dbReference type="NCBI Taxonomy" id="201217"/>
    <lineage>
        <taxon>Eukaryota</taxon>
        <taxon>Fungi</taxon>
        <taxon>Dikarya</taxon>
        <taxon>Basidiomycota</taxon>
        <taxon>Agaricomycotina</taxon>
        <taxon>Agaricomycetes</taxon>
        <taxon>Agaricomycetidae</taxon>
        <taxon>Agaricales</taxon>
        <taxon>Agaricineae</taxon>
        <taxon>Agaricaceae</taxon>
        <taxon>Leucocoprinus</taxon>
    </lineage>
</organism>
<sequence>MDTDDLESRTYTLPPLVLPSLPPPPIDSEGITNDIIIDNGATTFRWGFSQHEPKTAPNVIAKYKERRNNKPLMLFGEAVDCETGARGQARTPWEGDVLLNFDALEHTLDYAFLQLGINTPTVDHRIFMTERLATPLHSRALTSELLFELYSVPEVTYCVDGIMSFYKNNSPTKPFTADGLALSFNTASTSVIPILNGKGILSHTKRIPWGASQASEYLLKLIQLKYPSFPTRVTPIQTNWMLKNLCSFVPDYLAHVRSLTDPDTLRASECIVQFPFVIPVQEEKTEEELTRIAEKRKEQGKKLQEIAAKNRAEKLQQKENDLQYLTTMREGKGSDSKREWMTKLQSEGFDSDAALDQAIKKLEAQVTKGRKKEQGIVEPDEPAEEPSFPLIDVPDAELDEEGLKEKKKQRLMKAGYEARVRARKEKEKEREEKEREEKREEEEREDDLKSWANRLRTEQEARFPFPFASVHLTKSYTDLDESAAAQARMKNIANLASDDRVPKKKRKGGGEDMFGADDADWAIYRKINLANVSSDEEDDLDQLKVIEQKLLQHDPSFTTDQTHAAITTRRSALLAAFKPAYEDGDVRGNTRIHITTERWRVCETWFSPNLAGVDSAGLGEVIQNVLARFSEAQKGRLVNNIFLTGGPSQLSGLSDRLHAALRPVLPPEMPITIECAENPTMDAWYGMNKLSEAGEHHGYTKQDYEEHGGERTRKWWGGNWNNAINIT</sequence>
<dbReference type="EMBL" id="JAACJO010000007">
    <property type="protein sequence ID" value="KAF5356129.1"/>
    <property type="molecule type" value="Genomic_DNA"/>
</dbReference>
<name>A0A8H5G0P7_9AGAR</name>
<dbReference type="Pfam" id="PF00022">
    <property type="entry name" value="Actin"/>
    <property type="match status" value="2"/>
</dbReference>
<evidence type="ECO:0000313" key="3">
    <source>
        <dbReference type="EMBL" id="KAF5356129.1"/>
    </source>
</evidence>
<accession>A0A8H5G0P7</accession>
<comment type="similarity">
    <text evidence="1">Belongs to the actin family.</text>
</comment>
<dbReference type="Gene3D" id="3.90.640.10">
    <property type="entry name" value="Actin, Chain A, domain 4"/>
    <property type="match status" value="2"/>
</dbReference>
<dbReference type="OrthoDB" id="7340501at2759"/>
<feature type="compositionally biased region" description="Basic and acidic residues" evidence="2">
    <location>
        <begin position="416"/>
        <end position="438"/>
    </location>
</feature>
<dbReference type="SUPFAM" id="SSF53067">
    <property type="entry name" value="Actin-like ATPase domain"/>
    <property type="match status" value="2"/>
</dbReference>
<dbReference type="InterPro" id="IPR043129">
    <property type="entry name" value="ATPase_NBD"/>
</dbReference>
<dbReference type="Gene3D" id="2.30.36.70">
    <property type="entry name" value="Actin, Chain A, domain 2"/>
    <property type="match status" value="1"/>
</dbReference>
<dbReference type="AlphaFoldDB" id="A0A8H5G0P7"/>
<reference evidence="3 4" key="1">
    <citation type="journal article" date="2020" name="ISME J.">
        <title>Uncovering the hidden diversity of litter-decomposition mechanisms in mushroom-forming fungi.</title>
        <authorList>
            <person name="Floudas D."/>
            <person name="Bentzer J."/>
            <person name="Ahren D."/>
            <person name="Johansson T."/>
            <person name="Persson P."/>
            <person name="Tunlid A."/>
        </authorList>
    </citation>
    <scope>NUCLEOTIDE SEQUENCE [LARGE SCALE GENOMIC DNA]</scope>
    <source>
        <strain evidence="3 4">CBS 146.42</strain>
    </source>
</reference>
<protein>
    <recommendedName>
        <fullName evidence="5">Actin-like ATPase domain-containing protein</fullName>
    </recommendedName>
</protein>
<feature type="region of interest" description="Disordered" evidence="2">
    <location>
        <begin position="366"/>
        <end position="448"/>
    </location>
</feature>
<comment type="caution">
    <text evidence="3">The sequence shown here is derived from an EMBL/GenBank/DDBJ whole genome shotgun (WGS) entry which is preliminary data.</text>
</comment>
<evidence type="ECO:0000256" key="2">
    <source>
        <dbReference type="SAM" id="MobiDB-lite"/>
    </source>
</evidence>
<evidence type="ECO:0008006" key="5">
    <source>
        <dbReference type="Google" id="ProtNLM"/>
    </source>
</evidence>
<evidence type="ECO:0000313" key="4">
    <source>
        <dbReference type="Proteomes" id="UP000559027"/>
    </source>
</evidence>
<dbReference type="Proteomes" id="UP000559027">
    <property type="component" value="Unassembled WGS sequence"/>
</dbReference>
<dbReference type="Gene3D" id="3.30.420.40">
    <property type="match status" value="4"/>
</dbReference>
<dbReference type="PANTHER" id="PTHR11937">
    <property type="entry name" value="ACTIN"/>
    <property type="match status" value="1"/>
</dbReference>
<evidence type="ECO:0000256" key="1">
    <source>
        <dbReference type="RuleBase" id="RU000487"/>
    </source>
</evidence>